<proteinExistence type="predicted"/>
<organism evidence="1 2">
    <name type="scientific">Vibrio kanaloae</name>
    <dbReference type="NCBI Taxonomy" id="170673"/>
    <lineage>
        <taxon>Bacteria</taxon>
        <taxon>Pseudomonadati</taxon>
        <taxon>Pseudomonadota</taxon>
        <taxon>Gammaproteobacteria</taxon>
        <taxon>Vibrionales</taxon>
        <taxon>Vibrionaceae</taxon>
        <taxon>Vibrio</taxon>
    </lineage>
</organism>
<dbReference type="Pfam" id="PF10463">
    <property type="entry name" value="Peptidase_U49"/>
    <property type="match status" value="1"/>
</dbReference>
<dbReference type="EMBL" id="SYUV01000110">
    <property type="protein sequence ID" value="TKF25399.1"/>
    <property type="molecule type" value="Genomic_DNA"/>
</dbReference>
<protein>
    <recommendedName>
        <fullName evidence="3">Peptidase U49, Lit peptidase</fullName>
    </recommendedName>
</protein>
<evidence type="ECO:0000313" key="1">
    <source>
        <dbReference type="EMBL" id="TKF25399.1"/>
    </source>
</evidence>
<reference evidence="1 2" key="1">
    <citation type="submission" date="2019-04" db="EMBL/GenBank/DDBJ databases">
        <title>A reverse ecology approach based on a biological definition of microbial populations.</title>
        <authorList>
            <person name="Arevalo P."/>
            <person name="Vaninsberghe D."/>
            <person name="Elsherbini J."/>
            <person name="Gore J."/>
            <person name="Polz M."/>
        </authorList>
    </citation>
    <scope>NUCLEOTIDE SEQUENCE [LARGE SCALE GENOMIC DNA]</scope>
    <source>
        <strain evidence="1 2">10N.261.46.F4</strain>
    </source>
</reference>
<sequence>MSENEVIKSLLLAAAPEKYDEIMILWTQYEPNFSLREDCRDFSLSVIFGSVVFDHKSMCQMWLLGFAAQKAFHAYSPLITLSNLQNLPISTDSLPDDATQKKQLKQFSSLMDDIIKIKSMSDISEFVWPANVPHPEQGKPKDVDGAMIFDLNCISGAYCFLHELQHIRFGVDGTGLDVYQEEHACDKFARSMLLDDIEKYSESSGYDKGIVTSKRAMSIGLASFLLLAITSKERWGQTDTHPKICDRIYNLTNELDLRDNDYFWLYFGSLALGIAYYHSITINPMVASNIKEFCINIIEDLDAST</sequence>
<evidence type="ECO:0008006" key="3">
    <source>
        <dbReference type="Google" id="ProtNLM"/>
    </source>
</evidence>
<dbReference type="RefSeq" id="WP_136981443.1">
    <property type="nucleotide sequence ID" value="NZ_SYUV01000110.1"/>
</dbReference>
<dbReference type="InterPro" id="IPR019504">
    <property type="entry name" value="Peptidase_U49_Lit_pept"/>
</dbReference>
<evidence type="ECO:0000313" key="2">
    <source>
        <dbReference type="Proteomes" id="UP000307574"/>
    </source>
</evidence>
<comment type="caution">
    <text evidence="1">The sequence shown here is derived from an EMBL/GenBank/DDBJ whole genome shotgun (WGS) entry which is preliminary data.</text>
</comment>
<dbReference type="AlphaFoldDB" id="A0A4U1YX51"/>
<accession>A0A4U1YX51</accession>
<gene>
    <name evidence="1" type="ORF">FCV50_22270</name>
</gene>
<name>A0A4U1YX51_9VIBR</name>
<dbReference type="Proteomes" id="UP000307574">
    <property type="component" value="Unassembled WGS sequence"/>
</dbReference>